<name>A0A1T1HAQ0_OCELI</name>
<keyword evidence="4" id="KW-1185">Reference proteome</keyword>
<dbReference type="InterPro" id="IPR023696">
    <property type="entry name" value="Ureohydrolase_dom_sf"/>
</dbReference>
<comment type="caution">
    <text evidence="3">The sequence shown here is derived from an EMBL/GenBank/DDBJ whole genome shotgun (WGS) entry which is preliminary data.</text>
</comment>
<dbReference type="InterPro" id="IPR037138">
    <property type="entry name" value="His_deacetylse_dom_sf"/>
</dbReference>
<dbReference type="Proteomes" id="UP000190064">
    <property type="component" value="Unassembled WGS sequence"/>
</dbReference>
<evidence type="ECO:0000313" key="3">
    <source>
        <dbReference type="EMBL" id="OOV86903.1"/>
    </source>
</evidence>
<gene>
    <name evidence="3" type="ORF">BTA35_0211450</name>
</gene>
<reference evidence="3" key="1">
    <citation type="submission" date="2017-02" db="EMBL/GenBank/DDBJ databases">
        <title>Draft Genome Sequence of the Salt Water Bacterium Oceanospirillum linum ATCC 11336.</title>
        <authorList>
            <person name="Trachtenberg A.M."/>
            <person name="Carney J.G."/>
            <person name="Linnane J.D."/>
            <person name="Rheaume B.A."/>
            <person name="Pitts N.L."/>
            <person name="Mykles D.L."/>
            <person name="Maclea K.S."/>
        </authorList>
    </citation>
    <scope>NUCLEOTIDE SEQUENCE [LARGE SCALE GENOMIC DNA]</scope>
    <source>
        <strain evidence="3">ATCC 11336</strain>
    </source>
</reference>
<dbReference type="Gene3D" id="3.40.800.20">
    <property type="entry name" value="Histone deacetylase domain"/>
    <property type="match status" value="1"/>
</dbReference>
<dbReference type="GO" id="GO:0040029">
    <property type="term" value="P:epigenetic regulation of gene expression"/>
    <property type="evidence" value="ECO:0007669"/>
    <property type="project" value="TreeGrafter"/>
</dbReference>
<sequence length="309" mass="34613">MITSYISHSECMLHDMGPWHPESPHRISSINQQLERSALAQELQHYNARPATEEQIIRVHPKAHVLSLELSQPEENAPLVQIDDDTLMNHQTMHAATMAAGAVVRGTEQVLKNQADNVFCAVRPPGHHAERVESMGFCFLNNVAIGVEHARQNFGIKRIAVIDFDVHHGNGTVDIYKNDPDVLVCSSFQHPFFPWRFVDSEWDNIINTPLNAGCNGPEFRKLVEASWLPALQIHRPEMIFISAGFDAHKDDPIGEINLVDDDFFWVTKMIMDVARTYSDGRIVSVLEGGYSLSALGSATHKHIEALKGL</sequence>
<dbReference type="InterPro" id="IPR000286">
    <property type="entry name" value="HDACs"/>
</dbReference>
<dbReference type="CDD" id="cd11599">
    <property type="entry name" value="HDAC_classII_2"/>
    <property type="match status" value="1"/>
</dbReference>
<evidence type="ECO:0000259" key="2">
    <source>
        <dbReference type="Pfam" id="PF00850"/>
    </source>
</evidence>
<dbReference type="InterPro" id="IPR023801">
    <property type="entry name" value="His_deacetylse_dom"/>
</dbReference>
<dbReference type="Pfam" id="PF00850">
    <property type="entry name" value="Hist_deacetyl"/>
    <property type="match status" value="1"/>
</dbReference>
<evidence type="ECO:0000313" key="4">
    <source>
        <dbReference type="Proteomes" id="UP000190064"/>
    </source>
</evidence>
<dbReference type="AlphaFoldDB" id="A0A1T1HAQ0"/>
<dbReference type="GO" id="GO:0004407">
    <property type="term" value="F:histone deacetylase activity"/>
    <property type="evidence" value="ECO:0007669"/>
    <property type="project" value="TreeGrafter"/>
</dbReference>
<dbReference type="RefSeq" id="WP_078319955.1">
    <property type="nucleotide sequence ID" value="NZ_FXTS01000005.1"/>
</dbReference>
<dbReference type="STRING" id="966.BTA35_0211450"/>
<feature type="domain" description="Histone deacetylase" evidence="2">
    <location>
        <begin position="20"/>
        <end position="306"/>
    </location>
</feature>
<dbReference type="SUPFAM" id="SSF52768">
    <property type="entry name" value="Arginase/deacetylase"/>
    <property type="match status" value="1"/>
</dbReference>
<evidence type="ECO:0000256" key="1">
    <source>
        <dbReference type="ARBA" id="ARBA00005947"/>
    </source>
</evidence>
<dbReference type="EMBL" id="MTSD02000004">
    <property type="protein sequence ID" value="OOV86903.1"/>
    <property type="molecule type" value="Genomic_DNA"/>
</dbReference>
<dbReference type="PANTHER" id="PTHR10625:SF10">
    <property type="entry name" value="HISTONE DEACETYLASE HDAC1"/>
    <property type="match status" value="1"/>
</dbReference>
<dbReference type="PRINTS" id="PR01270">
    <property type="entry name" value="HDASUPER"/>
</dbReference>
<dbReference type="PANTHER" id="PTHR10625">
    <property type="entry name" value="HISTONE DEACETYLASE HDAC1-RELATED"/>
    <property type="match status" value="1"/>
</dbReference>
<accession>A0A1T1HAQ0</accession>
<comment type="similarity">
    <text evidence="1">Belongs to the histone deacetylase family.</text>
</comment>
<proteinExistence type="inferred from homology"/>
<organism evidence="3 4">
    <name type="scientific">Oceanospirillum linum</name>
    <dbReference type="NCBI Taxonomy" id="966"/>
    <lineage>
        <taxon>Bacteria</taxon>
        <taxon>Pseudomonadati</taxon>
        <taxon>Pseudomonadota</taxon>
        <taxon>Gammaproteobacteria</taxon>
        <taxon>Oceanospirillales</taxon>
        <taxon>Oceanospirillaceae</taxon>
        <taxon>Oceanospirillum</taxon>
    </lineage>
</organism>
<protein>
    <submittedName>
        <fullName evidence="3">Deacetylase</fullName>
    </submittedName>
</protein>